<organism evidence="11 12">
    <name type="scientific">Rubroshorea leprosula</name>
    <dbReference type="NCBI Taxonomy" id="152421"/>
    <lineage>
        <taxon>Eukaryota</taxon>
        <taxon>Viridiplantae</taxon>
        <taxon>Streptophyta</taxon>
        <taxon>Embryophyta</taxon>
        <taxon>Tracheophyta</taxon>
        <taxon>Spermatophyta</taxon>
        <taxon>Magnoliopsida</taxon>
        <taxon>eudicotyledons</taxon>
        <taxon>Gunneridae</taxon>
        <taxon>Pentapetalae</taxon>
        <taxon>rosids</taxon>
        <taxon>malvids</taxon>
        <taxon>Malvales</taxon>
        <taxon>Dipterocarpaceae</taxon>
        <taxon>Rubroshorea</taxon>
    </lineage>
</organism>
<feature type="transmembrane region" description="Helical" evidence="10">
    <location>
        <begin position="357"/>
        <end position="381"/>
    </location>
</feature>
<dbReference type="EMBL" id="BPVZ01000058">
    <property type="protein sequence ID" value="GKV21857.1"/>
    <property type="molecule type" value="Genomic_DNA"/>
</dbReference>
<comment type="subcellular location">
    <subcellularLocation>
        <location evidence="1">Endoplasmic reticulum membrane</location>
        <topology evidence="1">Multi-pass membrane protein</topology>
    </subcellularLocation>
</comment>
<gene>
    <name evidence="11" type="ORF">SLEP1_g31795</name>
</gene>
<evidence type="ECO:0000256" key="5">
    <source>
        <dbReference type="ARBA" id="ARBA00022989"/>
    </source>
</evidence>
<keyword evidence="7" id="KW-0927">Auxin signaling pathway</keyword>
<dbReference type="GO" id="GO:0080162">
    <property type="term" value="P:endoplasmic reticulum to cytosol auxin transport"/>
    <property type="evidence" value="ECO:0007669"/>
    <property type="project" value="InterPro"/>
</dbReference>
<evidence type="ECO:0000256" key="1">
    <source>
        <dbReference type="ARBA" id="ARBA00004477"/>
    </source>
</evidence>
<evidence type="ECO:0000256" key="8">
    <source>
        <dbReference type="ARBA" id="ARBA00025100"/>
    </source>
</evidence>
<feature type="transmembrane region" description="Helical" evidence="10">
    <location>
        <begin position="323"/>
        <end position="345"/>
    </location>
</feature>
<dbReference type="GO" id="GO:0009734">
    <property type="term" value="P:auxin-activated signaling pathway"/>
    <property type="evidence" value="ECO:0007669"/>
    <property type="project" value="UniProtKB-KW"/>
</dbReference>
<evidence type="ECO:0000313" key="12">
    <source>
        <dbReference type="Proteomes" id="UP001054252"/>
    </source>
</evidence>
<keyword evidence="6 10" id="KW-0472">Membrane</keyword>
<feature type="transmembrane region" description="Helical" evidence="10">
    <location>
        <begin position="76"/>
        <end position="99"/>
    </location>
</feature>
<comment type="function">
    <text evidence="8">Involved in cellular auxin homeostasis by regulating auxin metabolism. Regulates intracellular auxin accumulation at the endoplasmic reticulum and thus auxin availability for nuclear auxin signaling.</text>
</comment>
<keyword evidence="12" id="KW-1185">Reference proteome</keyword>
<comment type="caution">
    <text evidence="11">The sequence shown here is derived from an EMBL/GenBank/DDBJ whole genome shotgun (WGS) entry which is preliminary data.</text>
</comment>
<accession>A0AAV5KAC8</accession>
<dbReference type="GO" id="GO:0005789">
    <property type="term" value="C:endoplasmic reticulum membrane"/>
    <property type="evidence" value="ECO:0007669"/>
    <property type="project" value="UniProtKB-SubCell"/>
</dbReference>
<feature type="transmembrane region" description="Helical" evidence="10">
    <location>
        <begin position="293"/>
        <end position="311"/>
    </location>
</feature>
<feature type="transmembrane region" description="Helical" evidence="10">
    <location>
        <begin position="6"/>
        <end position="27"/>
    </location>
</feature>
<feature type="transmembrane region" description="Helical" evidence="10">
    <location>
        <begin position="111"/>
        <end position="132"/>
    </location>
</feature>
<feature type="transmembrane region" description="Helical" evidence="10">
    <location>
        <begin position="252"/>
        <end position="273"/>
    </location>
</feature>
<name>A0AAV5KAC8_9ROSI</name>
<keyword evidence="2" id="KW-0813">Transport</keyword>
<evidence type="ECO:0000256" key="3">
    <source>
        <dbReference type="ARBA" id="ARBA00022692"/>
    </source>
</evidence>
<evidence type="ECO:0000256" key="7">
    <source>
        <dbReference type="ARBA" id="ARBA00023294"/>
    </source>
</evidence>
<keyword evidence="3 10" id="KW-0812">Transmembrane</keyword>
<evidence type="ECO:0000256" key="9">
    <source>
        <dbReference type="ARBA" id="ARBA00025752"/>
    </source>
</evidence>
<protein>
    <submittedName>
        <fullName evidence="11">Uncharacterized protein</fullName>
    </submittedName>
</protein>
<evidence type="ECO:0000256" key="2">
    <source>
        <dbReference type="ARBA" id="ARBA00022448"/>
    </source>
</evidence>
<dbReference type="AlphaFoldDB" id="A0AAV5KAC8"/>
<dbReference type="Pfam" id="PF03547">
    <property type="entry name" value="Mem_trans"/>
    <property type="match status" value="1"/>
</dbReference>
<dbReference type="Proteomes" id="UP001054252">
    <property type="component" value="Unassembled WGS sequence"/>
</dbReference>
<reference evidence="11 12" key="1">
    <citation type="journal article" date="2021" name="Commun. Biol.">
        <title>The genome of Shorea leprosula (Dipterocarpaceae) highlights the ecological relevance of drought in aseasonal tropical rainforests.</title>
        <authorList>
            <person name="Ng K.K.S."/>
            <person name="Kobayashi M.J."/>
            <person name="Fawcett J.A."/>
            <person name="Hatakeyama M."/>
            <person name="Paape T."/>
            <person name="Ng C.H."/>
            <person name="Ang C.C."/>
            <person name="Tnah L.H."/>
            <person name="Lee C.T."/>
            <person name="Nishiyama T."/>
            <person name="Sese J."/>
            <person name="O'Brien M.J."/>
            <person name="Copetti D."/>
            <person name="Mohd Noor M.I."/>
            <person name="Ong R.C."/>
            <person name="Putra M."/>
            <person name="Sireger I.Z."/>
            <person name="Indrioko S."/>
            <person name="Kosugi Y."/>
            <person name="Izuno A."/>
            <person name="Isagi Y."/>
            <person name="Lee S.L."/>
            <person name="Shimizu K.K."/>
        </authorList>
    </citation>
    <scope>NUCLEOTIDE SEQUENCE [LARGE SCALE GENOMIC DNA]</scope>
    <source>
        <strain evidence="11">214</strain>
    </source>
</reference>
<feature type="transmembrane region" description="Helical" evidence="10">
    <location>
        <begin position="152"/>
        <end position="170"/>
    </location>
</feature>
<dbReference type="InterPro" id="IPR045033">
    <property type="entry name" value="PILS1/3/4/5/7"/>
</dbReference>
<keyword evidence="5 10" id="KW-1133">Transmembrane helix</keyword>
<proteinExistence type="inferred from homology"/>
<comment type="similarity">
    <text evidence="9">Belongs to the auxin efflux carrier (TC 2.A.69.2) family.</text>
</comment>
<dbReference type="PANTHER" id="PTHR31651:SF6">
    <property type="entry name" value="PROTEIN PIN-LIKES 1-LIKE"/>
    <property type="match status" value="1"/>
</dbReference>
<dbReference type="PANTHER" id="PTHR31651">
    <property type="match status" value="1"/>
</dbReference>
<evidence type="ECO:0000256" key="10">
    <source>
        <dbReference type="SAM" id="Phobius"/>
    </source>
</evidence>
<feature type="transmembrane region" description="Helical" evidence="10">
    <location>
        <begin position="47"/>
        <end position="70"/>
    </location>
</feature>
<dbReference type="InterPro" id="IPR004776">
    <property type="entry name" value="Mem_transp_PIN-like"/>
</dbReference>
<evidence type="ECO:0000256" key="4">
    <source>
        <dbReference type="ARBA" id="ARBA00022824"/>
    </source>
</evidence>
<evidence type="ECO:0000313" key="11">
    <source>
        <dbReference type="EMBL" id="GKV21857.1"/>
    </source>
</evidence>
<keyword evidence="4" id="KW-0256">Endoplasmic reticulum</keyword>
<feature type="transmembrane region" description="Helical" evidence="10">
    <location>
        <begin position="393"/>
        <end position="413"/>
    </location>
</feature>
<evidence type="ECO:0000256" key="6">
    <source>
        <dbReference type="ARBA" id="ARBA00023136"/>
    </source>
</evidence>
<sequence>MGFFDLFIVALMPVLEVLVVTAVGLFLSLDRVDILGPESRHRLNNIVFYVLGPAILVSNLAETITFQSLVSLSVVFLWFMPVNILLTFIIGSALAWLLIKITGTPPHLQGLVIGCCSAGNLGNLLLIIIPAVCEESNGPFGDSFDCRVDGEAYASLSMAVGAIYIWSYVYNVMRVYAVKKTDTHVNDSTVSINIYGEAAETFSESFKETLLPSGAHEYPDPAEKPYSSGKILAWKETIQHIKWIAEKMNLKMIFSPPTIASIAGFVIGAVSPIRKTLIGDTAPLRFLDSSVSLLGKATIPCMTLVMGANLLQGFKRSEVGFSLIVGIIVVRYLFLPLLGIGVIRAAYHFGMVGSNSLYQFVLMLQYALPPAMTAGTISQLFNAGQGECSVVMLWTYAVASFFLTLWSTIYMWLLS</sequence>